<dbReference type="EMBL" id="WKDU01000003">
    <property type="protein sequence ID" value="MCF5151704.1"/>
    <property type="molecule type" value="Genomic_DNA"/>
</dbReference>
<evidence type="ECO:0000313" key="1">
    <source>
        <dbReference type="EMBL" id="MCF5151704.1"/>
    </source>
</evidence>
<accession>A0ABS9FHP0</accession>
<proteinExistence type="predicted"/>
<dbReference type="Proteomes" id="UP000814074">
    <property type="component" value="Unassembled WGS sequence"/>
</dbReference>
<comment type="caution">
    <text evidence="1">The sequence shown here is derived from an EMBL/GenBank/DDBJ whole genome shotgun (WGS) entry which is preliminary data.</text>
</comment>
<protein>
    <submittedName>
        <fullName evidence="1">Uncharacterized protein</fullName>
    </submittedName>
</protein>
<evidence type="ECO:0000313" key="2">
    <source>
        <dbReference type="Proteomes" id="UP000814074"/>
    </source>
</evidence>
<reference evidence="1 2" key="1">
    <citation type="submission" date="2019-11" db="EMBL/GenBank/DDBJ databases">
        <title>Epiphytic Pseudomonas syringae from cherry orchards.</title>
        <authorList>
            <person name="Hulin M.T."/>
        </authorList>
    </citation>
    <scope>NUCLEOTIDE SEQUENCE [LARGE SCALE GENOMIC DNA]</scope>
    <source>
        <strain evidence="1 2">PA-6-3B</strain>
    </source>
</reference>
<sequence>MEKLSAKRLEQHQAEALHSALSQLLIPLVEAELARLKRNASVPHERLAAADL</sequence>
<name>A0ABS9FHP0_9PSED</name>
<keyword evidence="2" id="KW-1185">Reference proteome</keyword>
<dbReference type="RefSeq" id="WP_183043766.1">
    <property type="nucleotide sequence ID" value="NZ_WKDU01000003.1"/>
</dbReference>
<organism evidence="1 2">
    <name type="scientific">Pseudomonas lactis</name>
    <dbReference type="NCBI Taxonomy" id="1615674"/>
    <lineage>
        <taxon>Bacteria</taxon>
        <taxon>Pseudomonadati</taxon>
        <taxon>Pseudomonadota</taxon>
        <taxon>Gammaproteobacteria</taxon>
        <taxon>Pseudomonadales</taxon>
        <taxon>Pseudomonadaceae</taxon>
        <taxon>Pseudomonas</taxon>
    </lineage>
</organism>
<gene>
    <name evidence="1" type="ORF">GIW47_03610</name>
</gene>